<protein>
    <submittedName>
        <fullName evidence="7">MFS family permease</fullName>
    </submittedName>
</protein>
<feature type="transmembrane region" description="Helical" evidence="5">
    <location>
        <begin position="198"/>
        <end position="218"/>
    </location>
</feature>
<evidence type="ECO:0000313" key="8">
    <source>
        <dbReference type="Proteomes" id="UP001223743"/>
    </source>
</evidence>
<dbReference type="CDD" id="cd17393">
    <property type="entry name" value="MFS_MosC_like"/>
    <property type="match status" value="1"/>
</dbReference>
<dbReference type="SUPFAM" id="SSF103473">
    <property type="entry name" value="MFS general substrate transporter"/>
    <property type="match status" value="1"/>
</dbReference>
<dbReference type="PROSITE" id="PS50850">
    <property type="entry name" value="MFS"/>
    <property type="match status" value="1"/>
</dbReference>
<proteinExistence type="predicted"/>
<comment type="caution">
    <text evidence="7">The sequence shown here is derived from an EMBL/GenBank/DDBJ whole genome shotgun (WGS) entry which is preliminary data.</text>
</comment>
<dbReference type="RefSeq" id="WP_266281898.1">
    <property type="nucleotide sequence ID" value="NZ_JAPKNF010000001.1"/>
</dbReference>
<feature type="domain" description="Major facilitator superfamily (MFS) profile" evidence="6">
    <location>
        <begin position="7"/>
        <end position="378"/>
    </location>
</feature>
<dbReference type="EMBL" id="JAUSWJ010000001">
    <property type="protein sequence ID" value="MDQ0514709.1"/>
    <property type="molecule type" value="Genomic_DNA"/>
</dbReference>
<feature type="transmembrane region" description="Helical" evidence="5">
    <location>
        <begin position="12"/>
        <end position="29"/>
    </location>
</feature>
<name>A0ABU0M182_9HYPH</name>
<dbReference type="Proteomes" id="UP001223743">
    <property type="component" value="Unassembled WGS sequence"/>
</dbReference>
<dbReference type="InterPro" id="IPR051788">
    <property type="entry name" value="MFS_Transporter"/>
</dbReference>
<evidence type="ECO:0000256" key="2">
    <source>
        <dbReference type="ARBA" id="ARBA00022692"/>
    </source>
</evidence>
<feature type="transmembrane region" description="Helical" evidence="5">
    <location>
        <begin position="136"/>
        <end position="155"/>
    </location>
</feature>
<feature type="transmembrane region" description="Helical" evidence="5">
    <location>
        <begin position="41"/>
        <end position="61"/>
    </location>
</feature>
<dbReference type="InterPro" id="IPR011701">
    <property type="entry name" value="MFS"/>
</dbReference>
<accession>A0ABU0M182</accession>
<evidence type="ECO:0000256" key="3">
    <source>
        <dbReference type="ARBA" id="ARBA00022989"/>
    </source>
</evidence>
<feature type="transmembrane region" description="Helical" evidence="5">
    <location>
        <begin position="353"/>
        <end position="374"/>
    </location>
</feature>
<dbReference type="InterPro" id="IPR020846">
    <property type="entry name" value="MFS_dom"/>
</dbReference>
<gene>
    <name evidence="7" type="ORF">QO015_000322</name>
</gene>
<evidence type="ECO:0000256" key="4">
    <source>
        <dbReference type="ARBA" id="ARBA00023136"/>
    </source>
</evidence>
<keyword evidence="4 5" id="KW-0472">Membrane</keyword>
<evidence type="ECO:0000259" key="6">
    <source>
        <dbReference type="PROSITE" id="PS50850"/>
    </source>
</evidence>
<feature type="transmembrane region" description="Helical" evidence="5">
    <location>
        <begin position="326"/>
        <end position="347"/>
    </location>
</feature>
<feature type="transmembrane region" description="Helical" evidence="5">
    <location>
        <begin position="271"/>
        <end position="290"/>
    </location>
</feature>
<reference evidence="7 8" key="1">
    <citation type="submission" date="2023-07" db="EMBL/GenBank/DDBJ databases">
        <title>Genomic Encyclopedia of Type Strains, Phase IV (KMG-IV): sequencing the most valuable type-strain genomes for metagenomic binning, comparative biology and taxonomic classification.</title>
        <authorList>
            <person name="Goeker M."/>
        </authorList>
    </citation>
    <scope>NUCLEOTIDE SEQUENCE [LARGE SCALE GENOMIC DNA]</scope>
    <source>
        <strain evidence="7 8">B1-1</strain>
    </source>
</reference>
<dbReference type="Pfam" id="PF07690">
    <property type="entry name" value="MFS_1"/>
    <property type="match status" value="1"/>
</dbReference>
<organism evidence="7 8">
    <name type="scientific">Kaistia geumhonensis</name>
    <dbReference type="NCBI Taxonomy" id="410839"/>
    <lineage>
        <taxon>Bacteria</taxon>
        <taxon>Pseudomonadati</taxon>
        <taxon>Pseudomonadota</taxon>
        <taxon>Alphaproteobacteria</taxon>
        <taxon>Hyphomicrobiales</taxon>
        <taxon>Kaistiaceae</taxon>
        <taxon>Kaistia</taxon>
    </lineage>
</organism>
<feature type="transmembrane region" description="Helical" evidence="5">
    <location>
        <begin position="238"/>
        <end position="259"/>
    </location>
</feature>
<feature type="transmembrane region" description="Helical" evidence="5">
    <location>
        <begin position="73"/>
        <end position="91"/>
    </location>
</feature>
<keyword evidence="3 5" id="KW-1133">Transmembrane helix</keyword>
<dbReference type="PANTHER" id="PTHR23514:SF13">
    <property type="entry name" value="INNER MEMBRANE PROTEIN YBJJ"/>
    <property type="match status" value="1"/>
</dbReference>
<evidence type="ECO:0000256" key="1">
    <source>
        <dbReference type="ARBA" id="ARBA00004141"/>
    </source>
</evidence>
<dbReference type="PANTHER" id="PTHR23514">
    <property type="entry name" value="BYPASS OF STOP CODON PROTEIN 6"/>
    <property type="match status" value="1"/>
</dbReference>
<evidence type="ECO:0000313" key="7">
    <source>
        <dbReference type="EMBL" id="MDQ0514709.1"/>
    </source>
</evidence>
<feature type="transmembrane region" description="Helical" evidence="5">
    <location>
        <begin position="97"/>
        <end position="115"/>
    </location>
</feature>
<sequence length="398" mass="41108">MALSFASARLIMALYFFYSLSLSNWLIRIPDVQLRLGLEPAALSICLLGVPIGLVCSMAFSGIVVDRMGPRNAIRYGILFLMIPLLLPGFAWNPTVLFVALVLVGLGMGPLEVALNVTADRIGTAIGRTVMSRCHGFWSLGLMAGGATGTFAATIGLDPGPHLAIAIVAIIIVAELLASRLPRLDPAPADPNAPKAPIFVLPPKSIVALCLFAFGMLLVEGAITDWSAIYLRDVFGAVPPVTGFAFTAFGFLMAAGRLAGDFLSMRFGPVAMARVCCTIGVAGILAMVLAPSPTLVIIGAAAAGFGVSIVFPLAVTAAASRDGSSAVNVAALSLLSFSGFLVGPPMIGFVTEFFGLRIGLATLLLAAGMSLALAGEVRVRRKGAALRAGETAHEPATA</sequence>
<evidence type="ECO:0000256" key="5">
    <source>
        <dbReference type="SAM" id="Phobius"/>
    </source>
</evidence>
<comment type="subcellular location">
    <subcellularLocation>
        <location evidence="1">Membrane</location>
        <topology evidence="1">Multi-pass membrane protein</topology>
    </subcellularLocation>
</comment>
<dbReference type="Gene3D" id="1.20.1250.20">
    <property type="entry name" value="MFS general substrate transporter like domains"/>
    <property type="match status" value="2"/>
</dbReference>
<keyword evidence="8" id="KW-1185">Reference proteome</keyword>
<dbReference type="InterPro" id="IPR036259">
    <property type="entry name" value="MFS_trans_sf"/>
</dbReference>
<feature type="transmembrane region" description="Helical" evidence="5">
    <location>
        <begin position="296"/>
        <end position="319"/>
    </location>
</feature>
<keyword evidence="2 5" id="KW-0812">Transmembrane</keyword>
<feature type="transmembrane region" description="Helical" evidence="5">
    <location>
        <begin position="161"/>
        <end position="178"/>
    </location>
</feature>